<dbReference type="Gramene" id="OIT30969">
    <property type="protein sequence ID" value="OIT30969"/>
    <property type="gene ID" value="A4A49_12321"/>
</dbReference>
<dbReference type="AlphaFoldDB" id="A0A314KQ90"/>
<organism evidence="2 3">
    <name type="scientific">Nicotiana attenuata</name>
    <name type="common">Coyote tobacco</name>
    <dbReference type="NCBI Taxonomy" id="49451"/>
    <lineage>
        <taxon>Eukaryota</taxon>
        <taxon>Viridiplantae</taxon>
        <taxon>Streptophyta</taxon>
        <taxon>Embryophyta</taxon>
        <taxon>Tracheophyta</taxon>
        <taxon>Spermatophyta</taxon>
        <taxon>Magnoliopsida</taxon>
        <taxon>eudicotyledons</taxon>
        <taxon>Gunneridae</taxon>
        <taxon>Pentapetalae</taxon>
        <taxon>asterids</taxon>
        <taxon>lamiids</taxon>
        <taxon>Solanales</taxon>
        <taxon>Solanaceae</taxon>
        <taxon>Nicotianoideae</taxon>
        <taxon>Nicotianeae</taxon>
        <taxon>Nicotiana</taxon>
    </lineage>
</organism>
<protein>
    <submittedName>
        <fullName evidence="2">Uncharacterized protein</fullName>
    </submittedName>
</protein>
<comment type="caution">
    <text evidence="2">The sequence shown here is derived from an EMBL/GenBank/DDBJ whole genome shotgun (WGS) entry which is preliminary data.</text>
</comment>
<gene>
    <name evidence="2" type="ORF">A4A49_12321</name>
</gene>
<dbReference type="Proteomes" id="UP000187609">
    <property type="component" value="Unassembled WGS sequence"/>
</dbReference>
<accession>A0A314KQ90</accession>
<reference evidence="2" key="1">
    <citation type="submission" date="2016-11" db="EMBL/GenBank/DDBJ databases">
        <title>The genome of Nicotiana attenuata.</title>
        <authorList>
            <person name="Xu S."/>
            <person name="Brockmoeller T."/>
            <person name="Gaquerel E."/>
            <person name="Navarro A."/>
            <person name="Kuhl H."/>
            <person name="Gase K."/>
            <person name="Ling Z."/>
            <person name="Zhou W."/>
            <person name="Kreitzer C."/>
            <person name="Stanke M."/>
            <person name="Tang H."/>
            <person name="Lyons E."/>
            <person name="Pandey P."/>
            <person name="Pandey S.P."/>
            <person name="Timmermann B."/>
            <person name="Baldwin I.T."/>
        </authorList>
    </citation>
    <scope>NUCLEOTIDE SEQUENCE [LARGE SCALE GENOMIC DNA]</scope>
    <source>
        <strain evidence="2">UT</strain>
    </source>
</reference>
<evidence type="ECO:0000313" key="3">
    <source>
        <dbReference type="Proteomes" id="UP000187609"/>
    </source>
</evidence>
<keyword evidence="3" id="KW-1185">Reference proteome</keyword>
<feature type="compositionally biased region" description="Polar residues" evidence="1">
    <location>
        <begin position="18"/>
        <end position="29"/>
    </location>
</feature>
<sequence length="222" mass="24038">MVLSTYAAGQQVLDALTPNGNRAQSSTEQAADLKDPKATDGTKVLEFPTEIIVQQQLVHVHDQPAVVPAELFEKIAGSKTTALNRVSQVCDGEKQVSKDPTADRVSDQGYTQVCRGFKSIAVHDERQELKCVDVLDSVAATGDKTMLEQAENCPNSPSDQANDGLNLGCDVASEVQNKLPEVHVRVAGENTLFSNNADFAATVGTEQQEENRKHLRTTEFTN</sequence>
<feature type="region of interest" description="Disordered" evidence="1">
    <location>
        <begin position="17"/>
        <end position="37"/>
    </location>
</feature>
<dbReference type="EMBL" id="MJEQ01001382">
    <property type="protein sequence ID" value="OIT30969.1"/>
    <property type="molecule type" value="Genomic_DNA"/>
</dbReference>
<evidence type="ECO:0000313" key="2">
    <source>
        <dbReference type="EMBL" id="OIT30969.1"/>
    </source>
</evidence>
<evidence type="ECO:0000256" key="1">
    <source>
        <dbReference type="SAM" id="MobiDB-lite"/>
    </source>
</evidence>
<name>A0A314KQ90_NICAT</name>
<proteinExistence type="predicted"/>